<evidence type="ECO:0000313" key="1">
    <source>
        <dbReference type="EMBL" id="EEG29782.1"/>
    </source>
</evidence>
<reference evidence="1 2" key="1">
    <citation type="submission" date="2009-01" db="EMBL/GenBank/DDBJ databases">
        <authorList>
            <person name="Fulton L."/>
            <person name="Clifton S."/>
            <person name="Fulton B."/>
            <person name="Xu J."/>
            <person name="Minx P."/>
            <person name="Pepin K.H."/>
            <person name="Johnson M."/>
            <person name="Bhonagiri V."/>
            <person name="Nash W.E."/>
            <person name="Mardis E.R."/>
            <person name="Wilson R.K."/>
        </authorList>
    </citation>
    <scope>NUCLEOTIDE SEQUENCE [LARGE SCALE GENOMIC DNA]</scope>
    <source>
        <strain evidence="1 2">DSM 5476</strain>
    </source>
</reference>
<dbReference type="HOGENOM" id="CLU_2914367_0_0_9"/>
<accession>C0EFH3</accession>
<protein>
    <submittedName>
        <fullName evidence="1">Uncharacterized protein</fullName>
    </submittedName>
</protein>
<name>C0EFH3_9FIRM</name>
<sequence>MAKMVYSCHKCKFQFIRMGEIECCPNCGSQSIKVASKQEEEQFAQRHRAAADRLSRPLKTV</sequence>
<dbReference type="SUPFAM" id="SSF144206">
    <property type="entry name" value="NOB1 zinc finger-like"/>
    <property type="match status" value="1"/>
</dbReference>
<proteinExistence type="predicted"/>
<dbReference type="Proteomes" id="UP000003340">
    <property type="component" value="Unassembled WGS sequence"/>
</dbReference>
<reference evidence="1 2" key="2">
    <citation type="submission" date="2009-02" db="EMBL/GenBank/DDBJ databases">
        <title>Draft genome sequence of Clostridium methylpentosum (DSM 5476).</title>
        <authorList>
            <person name="Sudarsanam P."/>
            <person name="Ley R."/>
            <person name="Guruge J."/>
            <person name="Turnbaugh P.J."/>
            <person name="Mahowald M."/>
            <person name="Liep D."/>
            <person name="Gordon J."/>
        </authorList>
    </citation>
    <scope>NUCLEOTIDE SEQUENCE [LARGE SCALE GENOMIC DNA]</scope>
    <source>
        <strain evidence="1 2">DSM 5476</strain>
    </source>
</reference>
<dbReference type="InterPro" id="IPR036283">
    <property type="entry name" value="NOB1_Zf-like_sf"/>
</dbReference>
<evidence type="ECO:0000313" key="2">
    <source>
        <dbReference type="Proteomes" id="UP000003340"/>
    </source>
</evidence>
<gene>
    <name evidence="1" type="ORF">CLOSTMETH_02615</name>
</gene>
<organism evidence="1 2">
    <name type="scientific">[Clostridium] methylpentosum DSM 5476</name>
    <dbReference type="NCBI Taxonomy" id="537013"/>
    <lineage>
        <taxon>Bacteria</taxon>
        <taxon>Bacillati</taxon>
        <taxon>Bacillota</taxon>
        <taxon>Clostridia</taxon>
        <taxon>Eubacteriales</taxon>
        <taxon>Oscillospiraceae</taxon>
        <taxon>Oscillospiraceae incertae sedis</taxon>
    </lineage>
</organism>
<comment type="caution">
    <text evidence="1">The sequence shown here is derived from an EMBL/GenBank/DDBJ whole genome shotgun (WGS) entry which is preliminary data.</text>
</comment>
<dbReference type="STRING" id="537013.CLOSTMETH_02615"/>
<dbReference type="AlphaFoldDB" id="C0EFH3"/>
<keyword evidence="2" id="KW-1185">Reference proteome</keyword>
<dbReference type="EMBL" id="ACEC01000091">
    <property type="protein sequence ID" value="EEG29782.1"/>
    <property type="molecule type" value="Genomic_DNA"/>
</dbReference>